<dbReference type="RefSeq" id="WP_100903903.1">
    <property type="nucleotide sequence ID" value="NZ_CAWNNC010000008.1"/>
</dbReference>
<organism evidence="1 2">
    <name type="scientific">Nostoc flagelliforme CCNUN1</name>
    <dbReference type="NCBI Taxonomy" id="2038116"/>
    <lineage>
        <taxon>Bacteria</taxon>
        <taxon>Bacillati</taxon>
        <taxon>Cyanobacteriota</taxon>
        <taxon>Cyanophyceae</taxon>
        <taxon>Nostocales</taxon>
        <taxon>Nostocaceae</taxon>
        <taxon>Nostoc</taxon>
    </lineage>
</organism>
<dbReference type="Proteomes" id="UP000232003">
    <property type="component" value="Plasmid pNFSY07"/>
</dbReference>
<dbReference type="KEGG" id="nfl:COO91_10220"/>
<reference evidence="1 2" key="1">
    <citation type="submission" date="2017-11" db="EMBL/GenBank/DDBJ databases">
        <title>Complete genome of a free-living desiccation-tolerant cyanobacterium and its photosynthetic adaptation to extreme terrestrial habitat.</title>
        <authorList>
            <person name="Shang J."/>
        </authorList>
    </citation>
    <scope>NUCLEOTIDE SEQUENCE [LARGE SCALE GENOMIC DNA]</scope>
    <source>
        <strain evidence="1 2">CCNUN1</strain>
        <plasmid evidence="2">pnfsy07</plasmid>
    </source>
</reference>
<keyword evidence="2" id="KW-1185">Reference proteome</keyword>
<gene>
    <name evidence="1" type="ORF">COO91_10220</name>
</gene>
<evidence type="ECO:0000313" key="2">
    <source>
        <dbReference type="Proteomes" id="UP000232003"/>
    </source>
</evidence>
<keyword evidence="1" id="KW-0614">Plasmid</keyword>
<protein>
    <submittedName>
        <fullName evidence="1">Uncharacterized protein</fullName>
    </submittedName>
</protein>
<accession>A0A2K8T8I1</accession>
<dbReference type="EMBL" id="CP024792">
    <property type="protein sequence ID" value="AUB44006.1"/>
    <property type="molecule type" value="Genomic_DNA"/>
</dbReference>
<proteinExistence type="predicted"/>
<geneLocation type="plasmid" evidence="2">
    <name>pnfsy07</name>
</geneLocation>
<dbReference type="AlphaFoldDB" id="A0A2K8T8I1"/>
<name>A0A2K8T8I1_9NOSO</name>
<dbReference type="OrthoDB" id="511836at2"/>
<evidence type="ECO:0000313" key="1">
    <source>
        <dbReference type="EMBL" id="AUB44006.1"/>
    </source>
</evidence>
<sequence length="235" mass="25081">MRNYIFAGILGLTTAVAVSVPLSVQAQAKVYKFVDGYESIRFDTEALEELQSLGLSLASVQNTAVPALGYTYAVGYVPSPVGNDYSFSYDEITQEFTSLSGTVDFTGSIFFNVDTDKLNLPPQLELGNLSAEPAVDFNVKDTVTTGLPIFALVPTAPVNVDLNNQTVKLNFAAFATQEFSDFLVSAGATKPIAGLKLGDVQGDRTITQVIEPSTALAVLMAASSALAVRKRHRVK</sequence>